<dbReference type="Proteomes" id="UP000054466">
    <property type="component" value="Unassembled WGS sequence"/>
</dbReference>
<dbReference type="SUPFAM" id="SSF52540">
    <property type="entry name" value="P-loop containing nucleoside triphosphate hydrolases"/>
    <property type="match status" value="1"/>
</dbReference>
<keyword evidence="1" id="KW-0677">Repeat</keyword>
<dbReference type="AlphaFoldDB" id="A0A0D1ZVK5"/>
<evidence type="ECO:0000313" key="6">
    <source>
        <dbReference type="Proteomes" id="UP000054466"/>
    </source>
</evidence>
<dbReference type="Pfam" id="PF24883">
    <property type="entry name" value="NPHP3_N"/>
    <property type="match status" value="1"/>
</dbReference>
<organism evidence="5 6">
    <name type="scientific">Cladophialophora immunda</name>
    <dbReference type="NCBI Taxonomy" id="569365"/>
    <lineage>
        <taxon>Eukaryota</taxon>
        <taxon>Fungi</taxon>
        <taxon>Dikarya</taxon>
        <taxon>Ascomycota</taxon>
        <taxon>Pezizomycotina</taxon>
        <taxon>Eurotiomycetes</taxon>
        <taxon>Chaetothyriomycetidae</taxon>
        <taxon>Chaetothyriales</taxon>
        <taxon>Herpotrichiellaceae</taxon>
        <taxon>Cladophialophora</taxon>
    </lineage>
</organism>
<name>A0A0D1ZVK5_9EURO</name>
<feature type="domain" description="DUF7791" evidence="4">
    <location>
        <begin position="546"/>
        <end position="653"/>
    </location>
</feature>
<dbReference type="PANTHER" id="PTHR10039">
    <property type="entry name" value="AMELOGENIN"/>
    <property type="match status" value="1"/>
</dbReference>
<dbReference type="GeneID" id="27342965"/>
<gene>
    <name evidence="5" type="ORF">PV07_03771</name>
</gene>
<dbReference type="HOGENOM" id="CLU_002341_5_1_1"/>
<dbReference type="Gene3D" id="3.40.50.300">
    <property type="entry name" value="P-loop containing nucleotide triphosphate hydrolases"/>
    <property type="match status" value="1"/>
</dbReference>
<dbReference type="PANTHER" id="PTHR10039:SF5">
    <property type="entry name" value="NACHT DOMAIN-CONTAINING PROTEIN"/>
    <property type="match status" value="1"/>
</dbReference>
<feature type="region of interest" description="Disordered" evidence="2">
    <location>
        <begin position="1042"/>
        <end position="1085"/>
    </location>
</feature>
<dbReference type="InterPro" id="IPR056693">
    <property type="entry name" value="DUF7791"/>
</dbReference>
<evidence type="ECO:0000313" key="5">
    <source>
        <dbReference type="EMBL" id="KIW32211.1"/>
    </source>
</evidence>
<dbReference type="InterPro" id="IPR056884">
    <property type="entry name" value="NPHP3-like_N"/>
</dbReference>
<feature type="domain" description="Nephrocystin 3-like N-terminal" evidence="3">
    <location>
        <begin position="251"/>
        <end position="433"/>
    </location>
</feature>
<dbReference type="STRING" id="569365.A0A0D1ZVK5"/>
<dbReference type="Pfam" id="PF25053">
    <property type="entry name" value="DUF7791"/>
    <property type="match status" value="1"/>
</dbReference>
<keyword evidence="6" id="KW-1185">Reference proteome</keyword>
<dbReference type="InterPro" id="IPR027417">
    <property type="entry name" value="P-loop_NTPase"/>
</dbReference>
<evidence type="ECO:0000259" key="3">
    <source>
        <dbReference type="Pfam" id="PF24883"/>
    </source>
</evidence>
<protein>
    <submittedName>
        <fullName evidence="5">Uncharacterized protein</fullName>
    </submittedName>
</protein>
<proteinExistence type="predicted"/>
<reference evidence="5 6" key="1">
    <citation type="submission" date="2015-01" db="EMBL/GenBank/DDBJ databases">
        <title>The Genome Sequence of Cladophialophora immunda CBS83496.</title>
        <authorList>
            <consortium name="The Broad Institute Genomics Platform"/>
            <person name="Cuomo C."/>
            <person name="de Hoog S."/>
            <person name="Gorbushina A."/>
            <person name="Stielow B."/>
            <person name="Teixiera M."/>
            <person name="Abouelleil A."/>
            <person name="Chapman S.B."/>
            <person name="Priest M."/>
            <person name="Young S.K."/>
            <person name="Wortman J."/>
            <person name="Nusbaum C."/>
            <person name="Birren B."/>
        </authorList>
    </citation>
    <scope>NUCLEOTIDE SEQUENCE [LARGE SCALE GENOMIC DNA]</scope>
    <source>
        <strain evidence="5 6">CBS 83496</strain>
    </source>
</reference>
<evidence type="ECO:0000256" key="1">
    <source>
        <dbReference type="ARBA" id="ARBA00022737"/>
    </source>
</evidence>
<feature type="compositionally biased region" description="Polar residues" evidence="2">
    <location>
        <begin position="1043"/>
        <end position="1053"/>
    </location>
</feature>
<dbReference type="OrthoDB" id="443402at2759"/>
<dbReference type="RefSeq" id="XP_016252427.1">
    <property type="nucleotide sequence ID" value="XM_016390525.1"/>
</dbReference>
<sequence length="1114" mass="126955">MAELAAIGLAANILQFIGMGYSVVSTAVQVYNSTSGMTSSNSELFNTVGRLEEAYGRLKTPSSPQHKALNDLATKCEELLKTLQDVLAPLKVKRQGSRTESIRVAYQSWKKADKIKAVRETLDDYRALLLVELNLLLEERQGSMQDNLQKLLVSKENIVDELQGLKDAVNAQSTADTAENIRAIHHEFQKFCSSVREAKCRQVILKALRFPQMNERFDDVKPEHNNTFAWIFDDCASGAQVEGTTPPAKVSFTQWLRAEGGIFHVEGKAGSGKSTLMKFLCDKKQTKELLDAWAGTKQLIFGKFFFWRAGNPLQRSLKGLTQALLYTILQQAPDLIESTFPDEYKLINEKEWNVPFDGEIRVDFDMVQSRFKKLLESESTCQSRRFCFFIDGLDEFDESSEQDHNFTVYSNFVSTIATWATSGSDVKICASSRDWQIFKNILDETIPETPRRRLRLHELTRNDMTLVVEDTLKHGLHDASTTGPQFVELVDEIVTRAEGVFLWVTLVLKSLLQGAQFRDSPAMLRQRMDTMPTRLDGFLQYMLDDIDAIYRRRAATIFSFALATRRICPDMGPTLLRYSFLEDLENDPKYALRKDLNKEDLNYRIARMRNQLVPCCKGLLETRLRSHLSEKYPVFLQERVVFLHRSVLDFLEAQPESDRDTDFRRMIRKSTADEEKNTSILRLICHSFLAELKSVFALHDEYLRSTDVGVTMARLVVALHRTFLKGRPPDFEFLDDLDSVLRYANSNPQWGDSGWMISGTFGYIWKVSLSGNGRVIANNDLYGTFAYRGSQEIFLDGLVARRSAVLHNMLDRLLDHALCGFVFMLSDRLKPAYSQSLDTSEFFAVVDILLQQGATWNPIFGLTEHSRYFPYNFFTLDATLDCSLAVRYDEDAFRMLKLFLSHDIDPYVYYTKSSQLCLWLRVKKGFIFFSPLHKGVGDWKAHPVVSLRQVLEMQPQRTSIITDVLNRLPTYSEYKQEWDESCIISRKSARKLLPAPAKSKYSSRSESFCEASNSDDKDKYLDFRPLPKPKLAWPTSEFFPGSSYPNSPSPTDQPSKHALGALPEPGTICPELESTPHSMPAMAPASHQPRDLNVFRSGAHVPVATIMMFLVMGT</sequence>
<accession>A0A0D1ZVK5</accession>
<evidence type="ECO:0000256" key="2">
    <source>
        <dbReference type="SAM" id="MobiDB-lite"/>
    </source>
</evidence>
<dbReference type="EMBL" id="KN847041">
    <property type="protein sequence ID" value="KIW32211.1"/>
    <property type="molecule type" value="Genomic_DNA"/>
</dbReference>
<evidence type="ECO:0000259" key="4">
    <source>
        <dbReference type="Pfam" id="PF25053"/>
    </source>
</evidence>
<dbReference type="VEuPathDB" id="FungiDB:PV07_03771"/>